<sequence length="394" mass="46398">MITNLLCIITGLLGLITTFLIFGSYKSNRMMNLYMILLILIISSRHLLIGVTYFISDVASIDSFYNYTYVYSNFAAVVIPLFYLYFKNLANNNKDFNYKELLQFIFPIGFFITIVVCNKFLLISIQLEILLYTIFFAYALYYNVLCYRLLKSTIWTRKIESKVIKKQNELIKKWTLFLFITITLITFRLLVSIVLKSINDEHIKGLSYQWVSSLLWLFILIKILISPEILYGYDVLYQKINESRNNDLVLNELWSASPNNELNNSQHLALKEKIEKNILSYIEQIEKISFEYELFRDPNMKLTDLANKLNIPKSHISYLFKYHCKISFSEYKKTIRIHDAIKHIEQDYLKNNTLDSLSKQVGFTSYNPFFTSFKEVSGVSPIEYCKNIKMELEA</sequence>
<comment type="caution">
    <text evidence="6">The sequence shown here is derived from an EMBL/GenBank/DDBJ whole genome shotgun (WGS) entry which is preliminary data.</text>
</comment>
<protein>
    <submittedName>
        <fullName evidence="6">AraC family transcriptional regulator</fullName>
    </submittedName>
</protein>
<evidence type="ECO:0000313" key="6">
    <source>
        <dbReference type="EMBL" id="RVT74926.1"/>
    </source>
</evidence>
<dbReference type="GO" id="GO:0003700">
    <property type="term" value="F:DNA-binding transcription factor activity"/>
    <property type="evidence" value="ECO:0007669"/>
    <property type="project" value="InterPro"/>
</dbReference>
<keyword evidence="4" id="KW-0812">Transmembrane</keyword>
<dbReference type="Pfam" id="PF12833">
    <property type="entry name" value="HTH_18"/>
    <property type="match status" value="1"/>
</dbReference>
<proteinExistence type="predicted"/>
<keyword evidence="3" id="KW-0804">Transcription</keyword>
<feature type="transmembrane region" description="Helical" evidence="4">
    <location>
        <begin position="32"/>
        <end position="55"/>
    </location>
</feature>
<feature type="transmembrane region" description="Helical" evidence="4">
    <location>
        <begin position="6"/>
        <end position="25"/>
    </location>
</feature>
<feature type="transmembrane region" description="Helical" evidence="4">
    <location>
        <begin position="207"/>
        <end position="225"/>
    </location>
</feature>
<evidence type="ECO:0000256" key="1">
    <source>
        <dbReference type="ARBA" id="ARBA00023015"/>
    </source>
</evidence>
<reference evidence="6 7" key="1">
    <citation type="submission" date="2019-01" db="EMBL/GenBank/DDBJ databases">
        <authorList>
            <person name="Chen W.-M."/>
        </authorList>
    </citation>
    <scope>NUCLEOTIDE SEQUENCE [LARGE SCALE GENOMIC DNA]</scope>
    <source>
        <strain evidence="6 7">BBQ-12</strain>
    </source>
</reference>
<dbReference type="GO" id="GO:0043565">
    <property type="term" value="F:sequence-specific DNA binding"/>
    <property type="evidence" value="ECO:0007669"/>
    <property type="project" value="InterPro"/>
</dbReference>
<dbReference type="SMART" id="SM00342">
    <property type="entry name" value="HTH_ARAC"/>
    <property type="match status" value="1"/>
</dbReference>
<evidence type="ECO:0000256" key="3">
    <source>
        <dbReference type="ARBA" id="ARBA00023163"/>
    </source>
</evidence>
<keyword evidence="2" id="KW-0238">DNA-binding</keyword>
<evidence type="ECO:0000313" key="7">
    <source>
        <dbReference type="Proteomes" id="UP000285211"/>
    </source>
</evidence>
<keyword evidence="4" id="KW-0472">Membrane</keyword>
<name>A0A437KSC5_9FLAO</name>
<gene>
    <name evidence="6" type="ORF">EOD40_12190</name>
</gene>
<keyword evidence="7" id="KW-1185">Reference proteome</keyword>
<accession>A0A437KSC5</accession>
<dbReference type="PANTHER" id="PTHR43280:SF2">
    <property type="entry name" value="HTH-TYPE TRANSCRIPTIONAL REGULATOR EXSA"/>
    <property type="match status" value="1"/>
</dbReference>
<feature type="domain" description="HTH araC/xylS-type" evidence="5">
    <location>
        <begin position="276"/>
        <end position="387"/>
    </location>
</feature>
<feature type="transmembrane region" description="Helical" evidence="4">
    <location>
        <begin position="67"/>
        <end position="86"/>
    </location>
</feature>
<evidence type="ECO:0000256" key="2">
    <source>
        <dbReference type="ARBA" id="ARBA00023125"/>
    </source>
</evidence>
<keyword evidence="4" id="KW-1133">Transmembrane helix</keyword>
<dbReference type="Proteomes" id="UP000285211">
    <property type="component" value="Unassembled WGS sequence"/>
</dbReference>
<dbReference type="AlphaFoldDB" id="A0A437KSC5"/>
<dbReference type="EMBL" id="SACJ01000007">
    <property type="protein sequence ID" value="RVT74926.1"/>
    <property type="molecule type" value="Genomic_DNA"/>
</dbReference>
<feature type="transmembrane region" description="Helical" evidence="4">
    <location>
        <begin position="101"/>
        <end position="123"/>
    </location>
</feature>
<dbReference type="SUPFAM" id="SSF46689">
    <property type="entry name" value="Homeodomain-like"/>
    <property type="match status" value="1"/>
</dbReference>
<feature type="transmembrane region" description="Helical" evidence="4">
    <location>
        <begin position="171"/>
        <end position="195"/>
    </location>
</feature>
<dbReference type="InterPro" id="IPR009057">
    <property type="entry name" value="Homeodomain-like_sf"/>
</dbReference>
<dbReference type="OrthoDB" id="1334331at2"/>
<dbReference type="PANTHER" id="PTHR43280">
    <property type="entry name" value="ARAC-FAMILY TRANSCRIPTIONAL REGULATOR"/>
    <property type="match status" value="1"/>
</dbReference>
<dbReference type="PROSITE" id="PS01124">
    <property type="entry name" value="HTH_ARAC_FAMILY_2"/>
    <property type="match status" value="1"/>
</dbReference>
<evidence type="ECO:0000259" key="5">
    <source>
        <dbReference type="PROSITE" id="PS01124"/>
    </source>
</evidence>
<dbReference type="InterPro" id="IPR018060">
    <property type="entry name" value="HTH_AraC"/>
</dbReference>
<keyword evidence="1" id="KW-0805">Transcription regulation</keyword>
<organism evidence="6 7">
    <name type="scientific">Flavobacterium sufflavum</name>
    <dbReference type="NCBI Taxonomy" id="1921138"/>
    <lineage>
        <taxon>Bacteria</taxon>
        <taxon>Pseudomonadati</taxon>
        <taxon>Bacteroidota</taxon>
        <taxon>Flavobacteriia</taxon>
        <taxon>Flavobacteriales</taxon>
        <taxon>Flavobacteriaceae</taxon>
        <taxon>Flavobacterium</taxon>
    </lineage>
</organism>
<dbReference type="Gene3D" id="1.10.10.60">
    <property type="entry name" value="Homeodomain-like"/>
    <property type="match status" value="2"/>
</dbReference>
<evidence type="ECO:0000256" key="4">
    <source>
        <dbReference type="SAM" id="Phobius"/>
    </source>
</evidence>
<feature type="transmembrane region" description="Helical" evidence="4">
    <location>
        <begin position="129"/>
        <end position="150"/>
    </location>
</feature>